<name>A0ABQ0XW18_9STAP</name>
<sequence length="68" mass="7697">MSGVNINKLIKLRKMLIFHIVLVFLEIKNISIENINNALLFDIKTSNLSAPYQLGGVIDNRNIAEMNI</sequence>
<reference evidence="1 2" key="1">
    <citation type="submission" date="2019-07" db="EMBL/GenBank/DDBJ databases">
        <title>Whole genome shotgun sequence of Staphylococcus arlettae NBRC 109765.</title>
        <authorList>
            <person name="Hosoyama A."/>
            <person name="Uohara A."/>
            <person name="Ohji S."/>
            <person name="Ichikawa N."/>
        </authorList>
    </citation>
    <scope>NUCLEOTIDE SEQUENCE [LARGE SCALE GENOMIC DNA]</scope>
    <source>
        <strain evidence="1 2">NBRC 109765</strain>
    </source>
</reference>
<dbReference type="Proteomes" id="UP000321598">
    <property type="component" value="Unassembled WGS sequence"/>
</dbReference>
<protein>
    <submittedName>
        <fullName evidence="1">Uncharacterized protein</fullName>
    </submittedName>
</protein>
<accession>A0ABQ0XW18</accession>
<proteinExistence type="predicted"/>
<dbReference type="EMBL" id="BKAV01000021">
    <property type="protein sequence ID" value="GEQ00776.1"/>
    <property type="molecule type" value="Genomic_DNA"/>
</dbReference>
<evidence type="ECO:0000313" key="1">
    <source>
        <dbReference type="EMBL" id="GEQ00776.1"/>
    </source>
</evidence>
<evidence type="ECO:0000313" key="2">
    <source>
        <dbReference type="Proteomes" id="UP000321598"/>
    </source>
</evidence>
<organism evidence="1 2">
    <name type="scientific">Staphylococcus arlettae</name>
    <dbReference type="NCBI Taxonomy" id="29378"/>
    <lineage>
        <taxon>Bacteria</taxon>
        <taxon>Bacillati</taxon>
        <taxon>Bacillota</taxon>
        <taxon>Bacilli</taxon>
        <taxon>Bacillales</taxon>
        <taxon>Staphylococcaceae</taxon>
        <taxon>Staphylococcus</taxon>
    </lineage>
</organism>
<gene>
    <name evidence="1" type="ORF">SAR03_18130</name>
</gene>
<keyword evidence="2" id="KW-1185">Reference proteome</keyword>
<comment type="caution">
    <text evidence="1">The sequence shown here is derived from an EMBL/GenBank/DDBJ whole genome shotgun (WGS) entry which is preliminary data.</text>
</comment>